<dbReference type="CDD" id="cd11301">
    <property type="entry name" value="Fut1_Fut2_like"/>
    <property type="match status" value="1"/>
</dbReference>
<dbReference type="AlphaFoldDB" id="A0A285T5X2"/>
<evidence type="ECO:0000256" key="1">
    <source>
        <dbReference type="ARBA" id="ARBA00022676"/>
    </source>
</evidence>
<dbReference type="GO" id="GO:0016020">
    <property type="term" value="C:membrane"/>
    <property type="evidence" value="ECO:0007669"/>
    <property type="project" value="InterPro"/>
</dbReference>
<dbReference type="GO" id="GO:0005975">
    <property type="term" value="P:carbohydrate metabolic process"/>
    <property type="evidence" value="ECO:0007669"/>
    <property type="project" value="InterPro"/>
</dbReference>
<name>A0A285T5X2_9PROT</name>
<evidence type="ECO:0000313" key="4">
    <source>
        <dbReference type="Proteomes" id="UP000219068"/>
    </source>
</evidence>
<dbReference type="Pfam" id="PF01531">
    <property type="entry name" value="Glyco_transf_11"/>
    <property type="match status" value="1"/>
</dbReference>
<protein>
    <submittedName>
        <fullName evidence="3">Glycosyl transferase family 11</fullName>
    </submittedName>
</protein>
<sequence length="292" mass="34709">MRNIIISRLNGGLGNQMFQYSIGRAISFHTDRELYLETGDLDRDTLRQCLIHNFDIKCTLVDEEFLAKRLLWPIKLVKRFPNLPFPFSRIKYIREKSFEYDKGVFDLSGDICLDGYWQSPKYFDNIKKDIYNEFKISELTSPYRISVSHQILNGNSVSIHIRRGDYISNPKTNSYHGTCSVLWYNRAMEMIQSKFKDINYFVFSDDLNWAKENIHSRYPMNFVENQSDGKDYEDLYIMSLCKHNIIANSSFSWWSAWLNRNPEKVVICPQDWFSVKHINTKDLLPDEWIRLK</sequence>
<dbReference type="PANTHER" id="PTHR11927">
    <property type="entry name" value="GALACTOSIDE 2-L-FUCOSYLTRANSFERASE"/>
    <property type="match status" value="1"/>
</dbReference>
<dbReference type="InterPro" id="IPR002516">
    <property type="entry name" value="Glyco_trans_11"/>
</dbReference>
<dbReference type="Proteomes" id="UP000219068">
    <property type="component" value="Unassembled WGS sequence"/>
</dbReference>
<keyword evidence="1" id="KW-0328">Glycosyltransferase</keyword>
<evidence type="ECO:0000256" key="2">
    <source>
        <dbReference type="ARBA" id="ARBA00022679"/>
    </source>
</evidence>
<reference evidence="3 4" key="1">
    <citation type="submission" date="2017-08" db="EMBL/GenBank/DDBJ databases">
        <authorList>
            <person name="de Groot N.N."/>
        </authorList>
    </citation>
    <scope>NUCLEOTIDE SEQUENCE [LARGE SCALE GENOMIC DNA]</scope>
    <source>
        <strain evidence="3 4">USBA 78</strain>
    </source>
</reference>
<dbReference type="Gene3D" id="3.40.50.11350">
    <property type="match status" value="1"/>
</dbReference>
<dbReference type="GO" id="GO:0008107">
    <property type="term" value="F:galactoside 2-alpha-L-fucosyltransferase activity"/>
    <property type="evidence" value="ECO:0007669"/>
    <property type="project" value="InterPro"/>
</dbReference>
<organism evidence="3 4">
    <name type="scientific">Thalassospira xiamenensis</name>
    <dbReference type="NCBI Taxonomy" id="220697"/>
    <lineage>
        <taxon>Bacteria</taxon>
        <taxon>Pseudomonadati</taxon>
        <taxon>Pseudomonadota</taxon>
        <taxon>Alphaproteobacteria</taxon>
        <taxon>Rhodospirillales</taxon>
        <taxon>Thalassospiraceae</taxon>
        <taxon>Thalassospira</taxon>
    </lineage>
</organism>
<accession>A0A285T5X2</accession>
<gene>
    <name evidence="3" type="ORF">SAMN05428964_102406</name>
</gene>
<dbReference type="RefSeq" id="WP_097051803.1">
    <property type="nucleotide sequence ID" value="NZ_OBMM01000002.1"/>
</dbReference>
<keyword evidence="2 3" id="KW-0808">Transferase</keyword>
<proteinExistence type="predicted"/>
<dbReference type="PANTHER" id="PTHR11927:SF9">
    <property type="entry name" value="L-FUCOSYLTRANSFERASE"/>
    <property type="match status" value="1"/>
</dbReference>
<dbReference type="EMBL" id="OBMM01000002">
    <property type="protein sequence ID" value="SOC16749.1"/>
    <property type="molecule type" value="Genomic_DNA"/>
</dbReference>
<evidence type="ECO:0000313" key="3">
    <source>
        <dbReference type="EMBL" id="SOC16749.1"/>
    </source>
</evidence>